<evidence type="ECO:0000256" key="1">
    <source>
        <dbReference type="ARBA" id="ARBA00022801"/>
    </source>
</evidence>
<reference evidence="4 5" key="1">
    <citation type="journal article" date="2016" name="Front. Microbiol.">
        <title>Comprehensive Phylogenetic Analysis of Bovine Non-aureus Staphylococci Species Based on Whole-Genome Sequencing.</title>
        <authorList>
            <person name="Naushad S."/>
            <person name="Barkema H.W."/>
            <person name="Luby C."/>
            <person name="Condas L.A."/>
            <person name="Nobrega D.B."/>
            <person name="Carson D.A."/>
            <person name="De Buck J."/>
        </authorList>
    </citation>
    <scope>NUCLEOTIDE SEQUENCE [LARGE SCALE GENOMIC DNA]</scope>
    <source>
        <strain evidence="4 5">SNUC 4781</strain>
    </source>
</reference>
<gene>
    <name evidence="4" type="ORF">BUZ14_00665</name>
</gene>
<dbReference type="GO" id="GO:0005829">
    <property type="term" value="C:cytosol"/>
    <property type="evidence" value="ECO:0007669"/>
    <property type="project" value="TreeGrafter"/>
</dbReference>
<dbReference type="GO" id="GO:0006152">
    <property type="term" value="P:purine nucleoside catabolic process"/>
    <property type="evidence" value="ECO:0007669"/>
    <property type="project" value="TreeGrafter"/>
</dbReference>
<dbReference type="GO" id="GO:0008477">
    <property type="term" value="F:purine nucleosidase activity"/>
    <property type="evidence" value="ECO:0007669"/>
    <property type="project" value="TreeGrafter"/>
</dbReference>
<name>A0A3A0VRL6_STAGA</name>
<dbReference type="InterPro" id="IPR023186">
    <property type="entry name" value="IUNH"/>
</dbReference>
<evidence type="ECO:0000259" key="3">
    <source>
        <dbReference type="Pfam" id="PF01156"/>
    </source>
</evidence>
<comment type="caution">
    <text evidence="4">The sequence shown here is derived from an EMBL/GenBank/DDBJ whole genome shotgun (WGS) entry which is preliminary data.</text>
</comment>
<dbReference type="PANTHER" id="PTHR12304:SF46">
    <property type="entry name" value="INOSINE-ADENOSINE-GUANOSINE-NUCLEOSIDE HYDROLASE"/>
    <property type="match status" value="1"/>
</dbReference>
<dbReference type="PANTHER" id="PTHR12304">
    <property type="entry name" value="INOSINE-URIDINE PREFERRING NUCLEOSIDE HYDROLASE"/>
    <property type="match status" value="1"/>
</dbReference>
<dbReference type="OrthoDB" id="9797882at2"/>
<proteinExistence type="predicted"/>
<dbReference type="InterPro" id="IPR001910">
    <property type="entry name" value="Inosine/uridine_hydrolase_dom"/>
</dbReference>
<evidence type="ECO:0000313" key="4">
    <source>
        <dbReference type="EMBL" id="RIP37090.1"/>
    </source>
</evidence>
<dbReference type="CDD" id="cd02647">
    <property type="entry name" value="nuc_hydro_TvIAG"/>
    <property type="match status" value="1"/>
</dbReference>
<dbReference type="SUPFAM" id="SSF53590">
    <property type="entry name" value="Nucleoside hydrolase"/>
    <property type="match status" value="1"/>
</dbReference>
<evidence type="ECO:0000313" key="5">
    <source>
        <dbReference type="Proteomes" id="UP000265541"/>
    </source>
</evidence>
<evidence type="ECO:0000256" key="2">
    <source>
        <dbReference type="ARBA" id="ARBA00023295"/>
    </source>
</evidence>
<dbReference type="EMBL" id="QYJN01000001">
    <property type="protein sequence ID" value="RIP37090.1"/>
    <property type="molecule type" value="Genomic_DNA"/>
</dbReference>
<keyword evidence="1" id="KW-0378">Hydrolase</keyword>
<sequence>MKQVYFNHDGGVDDLVSLFLLLQMDDIKLVGVSAIGADSYVEPAVSASQKVINRFSSYSIDVATSKERGKNPFPKDWRMHAFFMDALPILNEPVKVQRAHMVQHHAYEDIIDKLHNASEKITLLFTGPLTDLAKALTVDPTITEYIDRLIWMGGTFLSKGNVEEPEHDGTAEWNAFWDPEAVKTVFDTDIKIDMVALESTNQVPLTWDIRQNWANERHYTGVDFLGVSYAAVPPLTHFQTNSTYFLWDVLTTAYTGLPDLVNQKTVMASVHTDGPSQGQTYIDEQNGRPLAVVYHVDHDRFFNYMTDLAKRVVD</sequence>
<protein>
    <submittedName>
        <fullName evidence="4">Purine nucleosidase</fullName>
    </submittedName>
</protein>
<keyword evidence="2" id="KW-0326">Glycosidase</keyword>
<dbReference type="Pfam" id="PF01156">
    <property type="entry name" value="IU_nuc_hydro"/>
    <property type="match status" value="1"/>
</dbReference>
<organism evidence="4 5">
    <name type="scientific">Staphylococcus gallinarum</name>
    <dbReference type="NCBI Taxonomy" id="1293"/>
    <lineage>
        <taxon>Bacteria</taxon>
        <taxon>Bacillati</taxon>
        <taxon>Bacillota</taxon>
        <taxon>Bacilli</taxon>
        <taxon>Bacillales</taxon>
        <taxon>Staphylococcaceae</taxon>
        <taxon>Staphylococcus</taxon>
    </lineage>
</organism>
<accession>A0A3A0VRL6</accession>
<dbReference type="AlphaFoldDB" id="A0A3A0VRL6"/>
<dbReference type="RefSeq" id="WP_119483905.1">
    <property type="nucleotide sequence ID" value="NZ_QYJN01000001.1"/>
</dbReference>
<dbReference type="Proteomes" id="UP000265541">
    <property type="component" value="Unassembled WGS sequence"/>
</dbReference>
<dbReference type="Gene3D" id="3.90.245.10">
    <property type="entry name" value="Ribonucleoside hydrolase-like"/>
    <property type="match status" value="1"/>
</dbReference>
<dbReference type="InterPro" id="IPR036452">
    <property type="entry name" value="Ribo_hydro-like"/>
</dbReference>
<feature type="domain" description="Inosine/uridine-preferring nucleoside hydrolase" evidence="3">
    <location>
        <begin position="4"/>
        <end position="303"/>
    </location>
</feature>